<dbReference type="InterPro" id="IPR000944">
    <property type="entry name" value="Tscrpt_reg_Rrf2"/>
</dbReference>
<sequence>MIRISNNGGYNMQISSRFTIAVHILICVDLFGKREPATSESLSGSIGAHPVVIRRILGQLRRAGLITVARGREGGAHIAKELTDITLADIFRAVESISGQSLFSFHENPNPACPVGSHIHDVLDHRLADIQHAMEKEMEETTLADVIKEARKRANT</sequence>
<comment type="caution">
    <text evidence="1">The sequence shown here is derived from an EMBL/GenBank/DDBJ whole genome shotgun (WGS) entry which is preliminary data.</text>
</comment>
<evidence type="ECO:0000313" key="1">
    <source>
        <dbReference type="EMBL" id="EEQ49226.1"/>
    </source>
</evidence>
<protein>
    <submittedName>
        <fullName evidence="1">Transcriptional regulator, Rrf2 family</fullName>
    </submittedName>
</protein>
<gene>
    <name evidence="1" type="ORF">HMPREF0908_0542</name>
</gene>
<dbReference type="HOGENOM" id="CLU_107144_4_2_9"/>
<dbReference type="eggNOG" id="COG1959">
    <property type="taxonomic scope" value="Bacteria"/>
</dbReference>
<dbReference type="Proteomes" id="UP000005309">
    <property type="component" value="Unassembled WGS sequence"/>
</dbReference>
<dbReference type="Pfam" id="PF02082">
    <property type="entry name" value="Rrf2"/>
    <property type="match status" value="1"/>
</dbReference>
<dbReference type="PANTHER" id="PTHR33221:SF15">
    <property type="entry name" value="HTH-TYPE TRANSCRIPTIONAL REGULATOR YWGB-RELATED"/>
    <property type="match status" value="1"/>
</dbReference>
<dbReference type="GO" id="GO:0003700">
    <property type="term" value="F:DNA-binding transcription factor activity"/>
    <property type="evidence" value="ECO:0007669"/>
    <property type="project" value="TreeGrafter"/>
</dbReference>
<dbReference type="SUPFAM" id="SSF46785">
    <property type="entry name" value="Winged helix' DNA-binding domain"/>
    <property type="match status" value="1"/>
</dbReference>
<dbReference type="STRING" id="638302.HMPREF0908_0542"/>
<dbReference type="FunFam" id="1.10.10.10:FF:000138">
    <property type="entry name" value="Rrf2 family transcriptional regulator"/>
    <property type="match status" value="1"/>
</dbReference>
<dbReference type="EMBL" id="ACLA01000006">
    <property type="protein sequence ID" value="EEQ49226.1"/>
    <property type="molecule type" value="Genomic_DNA"/>
</dbReference>
<dbReference type="InterPro" id="IPR036390">
    <property type="entry name" value="WH_DNA-bd_sf"/>
</dbReference>
<proteinExistence type="predicted"/>
<dbReference type="PROSITE" id="PS51197">
    <property type="entry name" value="HTH_RRF2_2"/>
    <property type="match status" value="1"/>
</dbReference>
<dbReference type="PANTHER" id="PTHR33221">
    <property type="entry name" value="WINGED HELIX-TURN-HELIX TRANSCRIPTIONAL REGULATOR, RRF2 FAMILY"/>
    <property type="match status" value="1"/>
</dbReference>
<accession>C4V1T9</accession>
<name>C4V1T9_9FIRM</name>
<evidence type="ECO:0000313" key="2">
    <source>
        <dbReference type="Proteomes" id="UP000005309"/>
    </source>
</evidence>
<dbReference type="OrthoDB" id="213028at2"/>
<dbReference type="GO" id="GO:0005829">
    <property type="term" value="C:cytosol"/>
    <property type="evidence" value="ECO:0007669"/>
    <property type="project" value="TreeGrafter"/>
</dbReference>
<dbReference type="Gene3D" id="1.10.10.10">
    <property type="entry name" value="Winged helix-like DNA-binding domain superfamily/Winged helix DNA-binding domain"/>
    <property type="match status" value="1"/>
</dbReference>
<dbReference type="InterPro" id="IPR036388">
    <property type="entry name" value="WH-like_DNA-bd_sf"/>
</dbReference>
<dbReference type="AlphaFoldDB" id="C4V1T9"/>
<organism evidence="1 2">
    <name type="scientific">Selenomonas flueggei ATCC 43531</name>
    <dbReference type="NCBI Taxonomy" id="638302"/>
    <lineage>
        <taxon>Bacteria</taxon>
        <taxon>Bacillati</taxon>
        <taxon>Bacillota</taxon>
        <taxon>Negativicutes</taxon>
        <taxon>Selenomonadales</taxon>
        <taxon>Selenomonadaceae</taxon>
        <taxon>Selenomonas</taxon>
    </lineage>
</organism>
<reference evidence="1 2" key="1">
    <citation type="submission" date="2009-04" db="EMBL/GenBank/DDBJ databases">
        <authorList>
            <person name="Qin X."/>
            <person name="Bachman B."/>
            <person name="Battles P."/>
            <person name="Bell A."/>
            <person name="Bess C."/>
            <person name="Bickham C."/>
            <person name="Chaboub L."/>
            <person name="Chen D."/>
            <person name="Coyle M."/>
            <person name="Deiros D.R."/>
            <person name="Dinh H."/>
            <person name="Forbes L."/>
            <person name="Fowler G."/>
            <person name="Francisco L."/>
            <person name="Fu Q."/>
            <person name="Gubbala S."/>
            <person name="Hale W."/>
            <person name="Han Y."/>
            <person name="Hemphill L."/>
            <person name="Highlander S.K."/>
            <person name="Hirani K."/>
            <person name="Hogues M."/>
            <person name="Jackson L."/>
            <person name="Jakkamsetti A."/>
            <person name="Javaid M."/>
            <person name="Jiang H."/>
            <person name="Korchina V."/>
            <person name="Kovar C."/>
            <person name="Lara F."/>
            <person name="Lee S."/>
            <person name="Mata R."/>
            <person name="Mathew T."/>
            <person name="Moen C."/>
            <person name="Morales K."/>
            <person name="Munidasa M."/>
            <person name="Nazareth L."/>
            <person name="Ngo R."/>
            <person name="Nguyen L."/>
            <person name="Okwuonu G."/>
            <person name="Ongeri F."/>
            <person name="Patil S."/>
            <person name="Petrosino J."/>
            <person name="Pham C."/>
            <person name="Pham P."/>
            <person name="Pu L.-L."/>
            <person name="Puazo M."/>
            <person name="Raj R."/>
            <person name="Reid J."/>
            <person name="Rouhana J."/>
            <person name="Saada N."/>
            <person name="Shang Y."/>
            <person name="Simmons D."/>
            <person name="Thornton R."/>
            <person name="Warren J."/>
            <person name="Weissenberger G."/>
            <person name="Zhang J."/>
            <person name="Zhang L."/>
            <person name="Zhou C."/>
            <person name="Zhu D."/>
            <person name="Muzny D."/>
            <person name="Worley K."/>
            <person name="Gibbs R."/>
        </authorList>
    </citation>
    <scope>NUCLEOTIDE SEQUENCE [LARGE SCALE GENOMIC DNA]</scope>
    <source>
        <strain evidence="1 2">ATCC 43531</strain>
    </source>
</reference>
<keyword evidence="2" id="KW-1185">Reference proteome</keyword>